<sequence length="425" mass="48304">MNSTYNHDDVTDMTQNWERNLSTKNVAPDVLATMNSTYNRDDVTDMTQIWERNLSTNTAVPEGCIVVQMNAGDFIPWNNPDNIVSAEAEQISDTIVSKVTLHILFLFICAPTNIINMIVFVKHGLKERINFCIFSLALIDFLFLFQAFLLYLDSPVILLKNLLGYDTPSVSPIIVYLSQVNFHGLFGLLWASHFMSAIIACERCYCVVSPLRAQNVMKTRTTAMIVAIVCPVITGGFFFCSTKWASRCIYDPVLNTTSQEFYPLDFYLENTEFVDLLQGYVYGLGMPLLFMLVVVVTTIVTIVKLRRMASWREQTSSATSVSSRDLALTRMLVGTSILFIVCSLPDLVHNATFLIIPELNAGGRYQNFHYMLYSISMFFNYVNSSCNFFVYYRFGSKFRETVHSVFRTCSITNRKTENEVSSLVK</sequence>
<feature type="transmembrane region" description="Helical" evidence="5">
    <location>
        <begin position="182"/>
        <end position="201"/>
    </location>
</feature>
<dbReference type="Gene3D" id="1.20.1070.10">
    <property type="entry name" value="Rhodopsin 7-helix transmembrane proteins"/>
    <property type="match status" value="1"/>
</dbReference>
<comment type="caution">
    <text evidence="7">The sequence shown here is derived from an EMBL/GenBank/DDBJ whole genome shotgun (WGS) entry which is preliminary data.</text>
</comment>
<dbReference type="PROSITE" id="PS50262">
    <property type="entry name" value="G_PROTEIN_RECEP_F1_2"/>
    <property type="match status" value="1"/>
</dbReference>
<keyword evidence="2 5" id="KW-0812">Transmembrane</keyword>
<feature type="transmembrane region" description="Helical" evidence="5">
    <location>
        <begin position="99"/>
        <end position="119"/>
    </location>
</feature>
<evidence type="ECO:0000313" key="7">
    <source>
        <dbReference type="EMBL" id="KAK7490285.1"/>
    </source>
</evidence>
<protein>
    <recommendedName>
        <fullName evidence="6">G-protein coupled receptors family 1 profile domain-containing protein</fullName>
    </recommendedName>
</protein>
<dbReference type="PRINTS" id="PR00237">
    <property type="entry name" value="GPCRRHODOPSN"/>
</dbReference>
<dbReference type="InterPro" id="IPR000276">
    <property type="entry name" value="GPCR_Rhodpsn"/>
</dbReference>
<name>A0ABD0KTW8_9CAEN</name>
<feature type="transmembrane region" description="Helical" evidence="5">
    <location>
        <begin position="326"/>
        <end position="348"/>
    </location>
</feature>
<feature type="transmembrane region" description="Helical" evidence="5">
    <location>
        <begin position="280"/>
        <end position="305"/>
    </location>
</feature>
<dbReference type="AlphaFoldDB" id="A0ABD0KTW8"/>
<evidence type="ECO:0000256" key="1">
    <source>
        <dbReference type="ARBA" id="ARBA00004370"/>
    </source>
</evidence>
<keyword evidence="8" id="KW-1185">Reference proteome</keyword>
<dbReference type="Proteomes" id="UP001519460">
    <property type="component" value="Unassembled WGS sequence"/>
</dbReference>
<evidence type="ECO:0000256" key="3">
    <source>
        <dbReference type="ARBA" id="ARBA00022989"/>
    </source>
</evidence>
<dbReference type="SUPFAM" id="SSF81321">
    <property type="entry name" value="Family A G protein-coupled receptor-like"/>
    <property type="match status" value="1"/>
</dbReference>
<dbReference type="InterPro" id="IPR017452">
    <property type="entry name" value="GPCR_Rhodpsn_7TM"/>
</dbReference>
<gene>
    <name evidence="7" type="ORF">BaRGS_00018446</name>
</gene>
<proteinExistence type="predicted"/>
<dbReference type="PANTHER" id="PTHR46641">
    <property type="entry name" value="FMRFAMIDE RECEPTOR-RELATED"/>
    <property type="match status" value="1"/>
</dbReference>
<dbReference type="InterPro" id="IPR052954">
    <property type="entry name" value="GPCR-Ligand_Int"/>
</dbReference>
<accession>A0ABD0KTW8</accession>
<feature type="transmembrane region" description="Helical" evidence="5">
    <location>
        <begin position="222"/>
        <end position="245"/>
    </location>
</feature>
<keyword evidence="3 5" id="KW-1133">Transmembrane helix</keyword>
<feature type="domain" description="G-protein coupled receptors family 1 profile" evidence="6">
    <location>
        <begin position="112"/>
        <end position="391"/>
    </location>
</feature>
<dbReference type="Pfam" id="PF00001">
    <property type="entry name" value="7tm_1"/>
    <property type="match status" value="1"/>
</dbReference>
<evidence type="ECO:0000313" key="8">
    <source>
        <dbReference type="Proteomes" id="UP001519460"/>
    </source>
</evidence>
<evidence type="ECO:0000256" key="2">
    <source>
        <dbReference type="ARBA" id="ARBA00022692"/>
    </source>
</evidence>
<evidence type="ECO:0000256" key="5">
    <source>
        <dbReference type="SAM" id="Phobius"/>
    </source>
</evidence>
<reference evidence="7 8" key="1">
    <citation type="journal article" date="2023" name="Sci. Data">
        <title>Genome assembly of the Korean intertidal mud-creeper Batillaria attramentaria.</title>
        <authorList>
            <person name="Patra A.K."/>
            <person name="Ho P.T."/>
            <person name="Jun S."/>
            <person name="Lee S.J."/>
            <person name="Kim Y."/>
            <person name="Won Y.J."/>
        </authorList>
    </citation>
    <scope>NUCLEOTIDE SEQUENCE [LARGE SCALE GENOMIC DNA]</scope>
    <source>
        <strain evidence="7">Wonlab-2016</strain>
    </source>
</reference>
<dbReference type="GO" id="GO:0016020">
    <property type="term" value="C:membrane"/>
    <property type="evidence" value="ECO:0007669"/>
    <property type="project" value="UniProtKB-SubCell"/>
</dbReference>
<organism evidence="7 8">
    <name type="scientific">Batillaria attramentaria</name>
    <dbReference type="NCBI Taxonomy" id="370345"/>
    <lineage>
        <taxon>Eukaryota</taxon>
        <taxon>Metazoa</taxon>
        <taxon>Spiralia</taxon>
        <taxon>Lophotrochozoa</taxon>
        <taxon>Mollusca</taxon>
        <taxon>Gastropoda</taxon>
        <taxon>Caenogastropoda</taxon>
        <taxon>Sorbeoconcha</taxon>
        <taxon>Cerithioidea</taxon>
        <taxon>Batillariidae</taxon>
        <taxon>Batillaria</taxon>
    </lineage>
</organism>
<evidence type="ECO:0000259" key="6">
    <source>
        <dbReference type="PROSITE" id="PS50262"/>
    </source>
</evidence>
<dbReference type="PANTHER" id="PTHR46641:SF8">
    <property type="entry name" value="G-PROTEIN COUPLED RECEPTORS FAMILY 1 PROFILE DOMAIN-CONTAINING PROTEIN"/>
    <property type="match status" value="1"/>
</dbReference>
<comment type="subcellular location">
    <subcellularLocation>
        <location evidence="1">Membrane</location>
    </subcellularLocation>
</comment>
<keyword evidence="4 5" id="KW-0472">Membrane</keyword>
<evidence type="ECO:0000256" key="4">
    <source>
        <dbReference type="ARBA" id="ARBA00023136"/>
    </source>
</evidence>
<feature type="transmembrane region" description="Helical" evidence="5">
    <location>
        <begin position="131"/>
        <end position="152"/>
    </location>
</feature>
<feature type="transmembrane region" description="Helical" evidence="5">
    <location>
        <begin position="368"/>
        <end position="392"/>
    </location>
</feature>
<dbReference type="EMBL" id="JACVVK020000128">
    <property type="protein sequence ID" value="KAK7490285.1"/>
    <property type="molecule type" value="Genomic_DNA"/>
</dbReference>